<sequence>MMPRHIWVLLGWSPELGAAVTSVGVLGLDPEKPERFVEWIPREYAAGRIWRERLTGIDPAVLADRMGFWAETPIAPAARVDGAEGALGDVVRTQVDDLLGSAR</sequence>
<reference evidence="1 2" key="1">
    <citation type="submission" date="2018-05" db="EMBL/GenBank/DDBJ databases">
        <title>Evolution of GPA BGCs.</title>
        <authorList>
            <person name="Waglechner N."/>
            <person name="Wright G.D."/>
        </authorList>
    </citation>
    <scope>NUCLEOTIDE SEQUENCE [LARGE SCALE GENOMIC DNA]</scope>
    <source>
        <strain evidence="1 2">DSM 5908</strain>
    </source>
</reference>
<keyword evidence="2" id="KW-1185">Reference proteome</keyword>
<evidence type="ECO:0000313" key="2">
    <source>
        <dbReference type="Proteomes" id="UP000286716"/>
    </source>
</evidence>
<organism evidence="1 2">
    <name type="scientific">Amycolatopsis balhimycina DSM 5908</name>
    <dbReference type="NCBI Taxonomy" id="1081091"/>
    <lineage>
        <taxon>Bacteria</taxon>
        <taxon>Bacillati</taxon>
        <taxon>Actinomycetota</taxon>
        <taxon>Actinomycetes</taxon>
        <taxon>Pseudonocardiales</taxon>
        <taxon>Pseudonocardiaceae</taxon>
        <taxon>Amycolatopsis</taxon>
    </lineage>
</organism>
<dbReference type="OrthoDB" id="3634028at2"/>
<protein>
    <submittedName>
        <fullName evidence="1">Uncharacterized protein</fullName>
    </submittedName>
</protein>
<gene>
    <name evidence="1" type="ORF">DMA12_46745</name>
</gene>
<accession>A0A428VVF0</accession>
<dbReference type="Proteomes" id="UP000286716">
    <property type="component" value="Unassembled WGS sequence"/>
</dbReference>
<evidence type="ECO:0000313" key="1">
    <source>
        <dbReference type="EMBL" id="RSM34814.1"/>
    </source>
</evidence>
<dbReference type="EMBL" id="QHHU01000125">
    <property type="protein sequence ID" value="RSM34814.1"/>
    <property type="molecule type" value="Genomic_DNA"/>
</dbReference>
<name>A0A428VVF0_AMYBA</name>
<dbReference type="AlphaFoldDB" id="A0A428VVF0"/>
<comment type="caution">
    <text evidence="1">The sequence shown here is derived from an EMBL/GenBank/DDBJ whole genome shotgun (WGS) entry which is preliminary data.</text>
</comment>
<proteinExistence type="predicted"/>